<dbReference type="SUPFAM" id="SSF53335">
    <property type="entry name" value="S-adenosyl-L-methionine-dependent methyltransferases"/>
    <property type="match status" value="1"/>
</dbReference>
<gene>
    <name evidence="3" type="ORF">G5V58_17835</name>
</gene>
<feature type="compositionally biased region" description="Basic and acidic residues" evidence="1">
    <location>
        <begin position="1"/>
        <end position="14"/>
    </location>
</feature>
<dbReference type="EMBL" id="CP049257">
    <property type="protein sequence ID" value="QIG44389.1"/>
    <property type="molecule type" value="Genomic_DNA"/>
</dbReference>
<protein>
    <submittedName>
        <fullName evidence="3">Class I SAM-dependent methyltransferase</fullName>
    </submittedName>
</protein>
<dbReference type="CDD" id="cd02440">
    <property type="entry name" value="AdoMet_MTases"/>
    <property type="match status" value="1"/>
</dbReference>
<evidence type="ECO:0000313" key="4">
    <source>
        <dbReference type="Proteomes" id="UP000502996"/>
    </source>
</evidence>
<dbReference type="InterPro" id="IPR029063">
    <property type="entry name" value="SAM-dependent_MTases_sf"/>
</dbReference>
<proteinExistence type="predicted"/>
<name>A0A6G6WGQ1_9ACTN</name>
<feature type="region of interest" description="Disordered" evidence="1">
    <location>
        <begin position="1"/>
        <end position="21"/>
    </location>
</feature>
<evidence type="ECO:0000313" key="3">
    <source>
        <dbReference type="EMBL" id="QIG44389.1"/>
    </source>
</evidence>
<dbReference type="KEGG" id="nano:G5V58_17835"/>
<dbReference type="PANTHER" id="PTHR43591">
    <property type="entry name" value="METHYLTRANSFERASE"/>
    <property type="match status" value="1"/>
</dbReference>
<dbReference type="RefSeq" id="WP_165235717.1">
    <property type="nucleotide sequence ID" value="NZ_CP049257.1"/>
</dbReference>
<organism evidence="3 4">
    <name type="scientific">Nocardioides anomalus</name>
    <dbReference type="NCBI Taxonomy" id="2712223"/>
    <lineage>
        <taxon>Bacteria</taxon>
        <taxon>Bacillati</taxon>
        <taxon>Actinomycetota</taxon>
        <taxon>Actinomycetes</taxon>
        <taxon>Propionibacteriales</taxon>
        <taxon>Nocardioidaceae</taxon>
        <taxon>Nocardioides</taxon>
    </lineage>
</organism>
<dbReference type="AlphaFoldDB" id="A0A6G6WGQ1"/>
<dbReference type="Pfam" id="PF08241">
    <property type="entry name" value="Methyltransf_11"/>
    <property type="match status" value="1"/>
</dbReference>
<feature type="domain" description="Methyltransferase type 11" evidence="2">
    <location>
        <begin position="40"/>
        <end position="132"/>
    </location>
</feature>
<keyword evidence="3" id="KW-0489">Methyltransferase</keyword>
<reference evidence="3 4" key="1">
    <citation type="submission" date="2020-02" db="EMBL/GenBank/DDBJ databases">
        <title>Full genome sequence of Nocardioides sp. R-3366.</title>
        <authorList>
            <person name="Im W.-T."/>
        </authorList>
    </citation>
    <scope>NUCLEOTIDE SEQUENCE [LARGE SCALE GENOMIC DNA]</scope>
    <source>
        <strain evidence="3 4">R-3366</strain>
    </source>
</reference>
<keyword evidence="3" id="KW-0808">Transferase</keyword>
<dbReference type="Proteomes" id="UP000502996">
    <property type="component" value="Chromosome"/>
</dbReference>
<evidence type="ECO:0000259" key="2">
    <source>
        <dbReference type="Pfam" id="PF08241"/>
    </source>
</evidence>
<dbReference type="GO" id="GO:0008757">
    <property type="term" value="F:S-adenosylmethionine-dependent methyltransferase activity"/>
    <property type="evidence" value="ECO:0007669"/>
    <property type="project" value="InterPro"/>
</dbReference>
<accession>A0A6G6WGQ1</accession>
<sequence>MSDQRAISHGEKSSSKGARGVSKRLDALSSLTPLRGRRLLDIGCADGTYTRRLAVGFAQVDAVDIEPERLDDFRRAGLGSIRVQEMSADALDFPDETFDVVTAIEVMEHVGDVDAVLREVARVLSPGGRFLVTTPNRWFPFETHKPIINGKRRRPWVAPGLPWIPAVHRKFSDARAFTVTGLSRQASAAGLRMSAHTYIMPPFDASAVGRRIRPVTDWVEGSPLSFFGMALVGVFERPVR</sequence>
<dbReference type="GO" id="GO:0032259">
    <property type="term" value="P:methylation"/>
    <property type="evidence" value="ECO:0007669"/>
    <property type="project" value="UniProtKB-KW"/>
</dbReference>
<dbReference type="Gene3D" id="3.40.50.150">
    <property type="entry name" value="Vaccinia Virus protein VP39"/>
    <property type="match status" value="1"/>
</dbReference>
<keyword evidence="4" id="KW-1185">Reference proteome</keyword>
<evidence type="ECO:0000256" key="1">
    <source>
        <dbReference type="SAM" id="MobiDB-lite"/>
    </source>
</evidence>
<dbReference type="InterPro" id="IPR013216">
    <property type="entry name" value="Methyltransf_11"/>
</dbReference>